<evidence type="ECO:0000313" key="1">
    <source>
        <dbReference type="EMBL" id="MDY0407355.1"/>
    </source>
</evidence>
<dbReference type="EMBL" id="JAWDIQ010000001">
    <property type="protein sequence ID" value="MDY0407355.1"/>
    <property type="molecule type" value="Genomic_DNA"/>
</dbReference>
<accession>A0ABU5CLY5</accession>
<name>A0ABU5CLY5_9BACI</name>
<organism evidence="1 2">
    <name type="scientific">Paracerasibacillus soli</name>
    <dbReference type="NCBI Taxonomy" id="480284"/>
    <lineage>
        <taxon>Bacteria</taxon>
        <taxon>Bacillati</taxon>
        <taxon>Bacillota</taxon>
        <taxon>Bacilli</taxon>
        <taxon>Bacillales</taxon>
        <taxon>Bacillaceae</taxon>
        <taxon>Paracerasibacillus</taxon>
    </lineage>
</organism>
<dbReference type="RefSeq" id="WP_320378191.1">
    <property type="nucleotide sequence ID" value="NZ_JAWDIQ010000001.1"/>
</dbReference>
<sequence>MVEPDRAFKLTTEVLRRKPDSALIWYEDFRDENPLPSNYWITLSGEWEVWKKMILTIHVLMHSLMEKVN</sequence>
<reference evidence="1 2" key="1">
    <citation type="submission" date="2023-10" db="EMBL/GenBank/DDBJ databases">
        <title>Virgibacillus soli CC-YMP-6 genome.</title>
        <authorList>
            <person name="Miliotis G."/>
            <person name="Sengupta P."/>
            <person name="Hameed A."/>
            <person name="Chuvochina M."/>
            <person name="Mcdonagh F."/>
            <person name="Simpson A.C."/>
            <person name="Singh N.K."/>
            <person name="Rekha P.D."/>
            <person name="Raman K."/>
            <person name="Hugenholtz P."/>
            <person name="Venkateswaran K."/>
        </authorList>
    </citation>
    <scope>NUCLEOTIDE SEQUENCE [LARGE SCALE GENOMIC DNA]</scope>
    <source>
        <strain evidence="1 2">CC-YMP-6</strain>
    </source>
</reference>
<protein>
    <submittedName>
        <fullName evidence="1">Uncharacterized protein</fullName>
    </submittedName>
</protein>
<proteinExistence type="predicted"/>
<keyword evidence="2" id="KW-1185">Reference proteome</keyword>
<dbReference type="Proteomes" id="UP001275315">
    <property type="component" value="Unassembled WGS sequence"/>
</dbReference>
<evidence type="ECO:0000313" key="2">
    <source>
        <dbReference type="Proteomes" id="UP001275315"/>
    </source>
</evidence>
<gene>
    <name evidence="1" type="ORF">RWD45_00270</name>
</gene>
<comment type="caution">
    <text evidence="1">The sequence shown here is derived from an EMBL/GenBank/DDBJ whole genome shotgun (WGS) entry which is preliminary data.</text>
</comment>